<accession>A0A804IU57</accession>
<sequence length="87" mass="9999">MIRYLHHYFSNMSKCSSLKPSKESWPNVTSLRAVIQPCSGTQLHSSSTSVVPSDHICQPRIFDWMHCKMQLSISCKKKPRECKSCHC</sequence>
<dbReference type="Proteomes" id="UP000012960">
    <property type="component" value="Unplaced"/>
</dbReference>
<dbReference type="EnsemblPlants" id="Ma04_t26460.1">
    <property type="protein sequence ID" value="Ma04_p26460.1"/>
    <property type="gene ID" value="Ma04_g26460"/>
</dbReference>
<dbReference type="InParanoid" id="A0A804IU57"/>
<evidence type="ECO:0000313" key="3">
    <source>
        <dbReference type="Proteomes" id="UP000012960"/>
    </source>
</evidence>
<gene>
    <name evidence="1" type="ORF">GSMUA_132520.1</name>
</gene>
<evidence type="ECO:0000313" key="1">
    <source>
        <dbReference type="EMBL" id="CAG1843457.1"/>
    </source>
</evidence>
<evidence type="ECO:0000313" key="2">
    <source>
        <dbReference type="EnsemblPlants" id="Ma04_p26460.1"/>
    </source>
</evidence>
<dbReference type="EMBL" id="HG996469">
    <property type="protein sequence ID" value="CAG1843457.1"/>
    <property type="molecule type" value="Genomic_DNA"/>
</dbReference>
<keyword evidence="3" id="KW-1185">Reference proteome</keyword>
<name>A0A804IU57_MUSAM</name>
<dbReference type="Gramene" id="Ma04_t26460.1">
    <property type="protein sequence ID" value="Ma04_p26460.1"/>
    <property type="gene ID" value="Ma04_g26460"/>
</dbReference>
<organism evidence="2 3">
    <name type="scientific">Musa acuminata subsp. malaccensis</name>
    <name type="common">Wild banana</name>
    <name type="synonym">Musa malaccensis</name>
    <dbReference type="NCBI Taxonomy" id="214687"/>
    <lineage>
        <taxon>Eukaryota</taxon>
        <taxon>Viridiplantae</taxon>
        <taxon>Streptophyta</taxon>
        <taxon>Embryophyta</taxon>
        <taxon>Tracheophyta</taxon>
        <taxon>Spermatophyta</taxon>
        <taxon>Magnoliopsida</taxon>
        <taxon>Liliopsida</taxon>
        <taxon>Zingiberales</taxon>
        <taxon>Musaceae</taxon>
        <taxon>Musa</taxon>
    </lineage>
</organism>
<proteinExistence type="predicted"/>
<dbReference type="AlphaFoldDB" id="A0A804IU57"/>
<protein>
    <submittedName>
        <fullName evidence="1">(wild Malaysian banana) hypothetical protein</fullName>
    </submittedName>
</protein>
<reference evidence="2" key="2">
    <citation type="submission" date="2021-05" db="UniProtKB">
        <authorList>
            <consortium name="EnsemblPlants"/>
        </authorList>
    </citation>
    <scope>IDENTIFICATION</scope>
    <source>
        <strain evidence="2">subsp. malaccensis</strain>
    </source>
</reference>
<reference evidence="1" key="1">
    <citation type="submission" date="2021-03" db="EMBL/GenBank/DDBJ databases">
        <authorList>
            <consortium name="Genoscope - CEA"/>
            <person name="William W."/>
        </authorList>
    </citation>
    <scope>NUCLEOTIDE SEQUENCE</scope>
    <source>
        <strain evidence="1">Doubled-haploid Pahang</strain>
    </source>
</reference>